<evidence type="ECO:0000313" key="4">
    <source>
        <dbReference type="Proteomes" id="UP000746741"/>
    </source>
</evidence>
<gene>
    <name evidence="3" type="ORF">GWK15_21740</name>
    <name evidence="2" type="ORF">GXW75_16385</name>
</gene>
<dbReference type="PANTHER" id="PTHR41521">
    <property type="match status" value="1"/>
</dbReference>
<dbReference type="Proteomes" id="UP001138708">
    <property type="component" value="Unassembled WGS sequence"/>
</dbReference>
<dbReference type="InterPro" id="IPR011008">
    <property type="entry name" value="Dimeric_a/b-barrel"/>
</dbReference>
<dbReference type="EMBL" id="JAAVUP010000011">
    <property type="protein sequence ID" value="NKE19594.1"/>
    <property type="molecule type" value="Genomic_DNA"/>
</dbReference>
<dbReference type="Pfam" id="PF07045">
    <property type="entry name" value="DUF1330"/>
    <property type="match status" value="1"/>
</dbReference>
<comment type="caution">
    <text evidence="2">The sequence shown here is derived from an EMBL/GenBank/DDBJ whole genome shotgun (WGS) entry which is preliminary data.</text>
</comment>
<evidence type="ECO:0000313" key="5">
    <source>
        <dbReference type="Proteomes" id="UP001138708"/>
    </source>
</evidence>
<dbReference type="PANTHER" id="PTHR41521:SF4">
    <property type="entry name" value="BLR0684 PROTEIN"/>
    <property type="match status" value="1"/>
</dbReference>
<evidence type="ECO:0000259" key="1">
    <source>
        <dbReference type="Pfam" id="PF07045"/>
    </source>
</evidence>
<protein>
    <submittedName>
        <fullName evidence="2">DUF1330 domain-containing protein</fullName>
    </submittedName>
</protein>
<dbReference type="SUPFAM" id="SSF54909">
    <property type="entry name" value="Dimeric alpha+beta barrel"/>
    <property type="match status" value="1"/>
</dbReference>
<dbReference type="Gene3D" id="3.30.70.100">
    <property type="match status" value="1"/>
</dbReference>
<dbReference type="RefSeq" id="WP_168043502.1">
    <property type="nucleotide sequence ID" value="NZ_JAAEDK010000038.1"/>
</dbReference>
<proteinExistence type="predicted"/>
<dbReference type="InterPro" id="IPR010753">
    <property type="entry name" value="DUF1330"/>
</dbReference>
<accession>A0A9X9WKH7</accession>
<keyword evidence="4" id="KW-1185">Reference proteome</keyword>
<evidence type="ECO:0000313" key="3">
    <source>
        <dbReference type="EMBL" id="NKE19594.1"/>
    </source>
</evidence>
<reference evidence="3 4" key="2">
    <citation type="submission" date="2020-02" db="EMBL/GenBank/DDBJ databases">
        <authorList>
            <person name="Sun Q."/>
            <person name="Inoue M."/>
        </authorList>
    </citation>
    <scope>NUCLEOTIDE SEQUENCE [LARGE SCALE GENOMIC DNA]</scope>
    <source>
        <strain evidence="3 4">KCTC 22478</strain>
    </source>
</reference>
<feature type="domain" description="DUF1330" evidence="1">
    <location>
        <begin position="2"/>
        <end position="95"/>
    </location>
</feature>
<name>A0A9X9WKH7_9PROT</name>
<sequence>MPAYFLVNISVRDPAKFEQYRQAVPAVIAKFGGRYIVRGGAVEVMEGDPGLERVVILEFPDAAAARAFYTSEEYAPLLALRLSAADGSMALVEGLPG</sequence>
<evidence type="ECO:0000313" key="2">
    <source>
        <dbReference type="EMBL" id="MBR0660837.1"/>
    </source>
</evidence>
<organism evidence="2 5">
    <name type="scientific">Neoroseomonas oryzicola</name>
    <dbReference type="NCBI Taxonomy" id="535904"/>
    <lineage>
        <taxon>Bacteria</taxon>
        <taxon>Pseudomonadati</taxon>
        <taxon>Pseudomonadota</taxon>
        <taxon>Alphaproteobacteria</taxon>
        <taxon>Acetobacterales</taxon>
        <taxon>Acetobacteraceae</taxon>
        <taxon>Neoroseomonas</taxon>
    </lineage>
</organism>
<reference evidence="2" key="3">
    <citation type="journal article" date="2021" name="Syst. Appl. Microbiol.">
        <title>Roseomonas hellenica sp. nov., isolated from roots of wild-growing Alkanna tinctoria.</title>
        <authorList>
            <person name="Rat A."/>
            <person name="Naranjo H.D."/>
            <person name="Lebbe L."/>
            <person name="Cnockaert M."/>
            <person name="Krigas N."/>
            <person name="Grigoriadou K."/>
            <person name="Maloupa E."/>
            <person name="Willems A."/>
        </authorList>
    </citation>
    <scope>NUCLEOTIDE SEQUENCE</scope>
    <source>
        <strain evidence="2">LMG 31161</strain>
    </source>
</reference>
<dbReference type="EMBL" id="JAAEDK010000038">
    <property type="protein sequence ID" value="MBR0660837.1"/>
    <property type="molecule type" value="Genomic_DNA"/>
</dbReference>
<dbReference type="Proteomes" id="UP000746741">
    <property type="component" value="Unassembled WGS sequence"/>
</dbReference>
<reference evidence="2" key="1">
    <citation type="submission" date="2020-01" db="EMBL/GenBank/DDBJ databases">
        <authorList>
            <person name="Rat A."/>
        </authorList>
    </citation>
    <scope>NUCLEOTIDE SEQUENCE</scope>
    <source>
        <strain evidence="2">LMG 31161</strain>
    </source>
</reference>
<dbReference type="AlphaFoldDB" id="A0A9X9WKH7"/>